<keyword evidence="3" id="KW-1185">Reference proteome</keyword>
<proteinExistence type="predicted"/>
<evidence type="ECO:0000313" key="3">
    <source>
        <dbReference type="Proteomes" id="UP000031030"/>
    </source>
</evidence>
<dbReference type="InterPro" id="IPR019932">
    <property type="entry name" value="CHP03543"/>
</dbReference>
<dbReference type="Gene3D" id="6.10.250.660">
    <property type="match status" value="1"/>
</dbReference>
<dbReference type="AlphaFoldDB" id="A0A0B2A1Z0"/>
<dbReference type="STRING" id="1348253.LK09_12280"/>
<dbReference type="InterPro" id="IPR019933">
    <property type="entry name" value="DivIVA_domain"/>
</dbReference>
<evidence type="ECO:0000256" key="1">
    <source>
        <dbReference type="SAM" id="MobiDB-lite"/>
    </source>
</evidence>
<dbReference type="NCBIfam" id="TIGR03544">
    <property type="entry name" value="DivI1A_domain"/>
    <property type="match status" value="2"/>
</dbReference>
<comment type="caution">
    <text evidence="2">The sequence shown here is derived from an EMBL/GenBank/DDBJ whole genome shotgun (WGS) entry which is preliminary data.</text>
</comment>
<protein>
    <submittedName>
        <fullName evidence="2">MFS transporter permease</fullName>
    </submittedName>
</protein>
<feature type="region of interest" description="Disordered" evidence="1">
    <location>
        <begin position="1"/>
        <end position="21"/>
    </location>
</feature>
<name>A0A0B2A1Z0_9MICO</name>
<accession>A0A0B2A1Z0</accession>
<dbReference type="NCBIfam" id="TIGR03543">
    <property type="entry name" value="divI1A_rptt_fam"/>
    <property type="match status" value="1"/>
</dbReference>
<organism evidence="2 3">
    <name type="scientific">Microbacterium mangrovi</name>
    <dbReference type="NCBI Taxonomy" id="1348253"/>
    <lineage>
        <taxon>Bacteria</taxon>
        <taxon>Bacillati</taxon>
        <taxon>Actinomycetota</taxon>
        <taxon>Actinomycetes</taxon>
        <taxon>Micrococcales</taxon>
        <taxon>Microbacteriaceae</taxon>
        <taxon>Microbacterium</taxon>
    </lineage>
</organism>
<gene>
    <name evidence="2" type="ORF">LK09_12280</name>
</gene>
<sequence>MTAEKPTPTGATPGFPLTTGRTKGYQRKAVDAFLARARASFEGRGDGPRITAADVRTVSFPLVKHGYVIASVDAALGRVEDAFAGRARGDAISTGTGNIWVAQSRASAQTILDRVSLPRGGRFRRVVWPKRGYRIDEVDVVVDKLAAYFADGRPVTVEQVRSVAFRRQRRGYNEAQVDDMLDTAVDVILALG</sequence>
<reference evidence="2 3" key="1">
    <citation type="submission" date="2014-11" db="EMBL/GenBank/DDBJ databases">
        <title>Genome sequence of Microbacterium mangrovi MUSC 115(T).</title>
        <authorList>
            <person name="Lee L.-H."/>
        </authorList>
    </citation>
    <scope>NUCLEOTIDE SEQUENCE [LARGE SCALE GENOMIC DNA]</scope>
    <source>
        <strain evidence="2 3">MUSC 115</strain>
    </source>
</reference>
<dbReference type="OrthoDB" id="3480096at2"/>
<dbReference type="Proteomes" id="UP000031030">
    <property type="component" value="Unassembled WGS sequence"/>
</dbReference>
<evidence type="ECO:0000313" key="2">
    <source>
        <dbReference type="EMBL" id="KHK97514.1"/>
    </source>
</evidence>
<dbReference type="EMBL" id="JTDK01000010">
    <property type="protein sequence ID" value="KHK97514.1"/>
    <property type="molecule type" value="Genomic_DNA"/>
</dbReference>